<sequence>MDRPGRRALSPMTPMATPTAVDRDARRVPVRRLTVLYDAQCSLCTFVRNWLARQRQLVPLDLVPLGSDEARRRFPELDHGATFEEITVVGDGGQVYRGAAAWVVCLWALAEYRPLSHRMSTPSGLRFARNAVLAASKYRGAYWQPQPAPMPAPVPAPAPGTNGWTYPTPSVCDSGCEPGSAPA</sequence>
<dbReference type="EMBL" id="BMUT01000020">
    <property type="protein sequence ID" value="GGY08397.1"/>
    <property type="molecule type" value="Genomic_DNA"/>
</dbReference>
<proteinExistence type="predicted"/>
<dbReference type="Proteomes" id="UP000659223">
    <property type="component" value="Unassembled WGS sequence"/>
</dbReference>
<evidence type="ECO:0008006" key="3">
    <source>
        <dbReference type="Google" id="ProtNLM"/>
    </source>
</evidence>
<gene>
    <name evidence="1" type="ORF">GCM10010324_64040</name>
</gene>
<dbReference type="InterPro" id="IPR007263">
    <property type="entry name" value="DCC1-like"/>
</dbReference>
<dbReference type="Pfam" id="PF04134">
    <property type="entry name" value="DCC1-like"/>
    <property type="match status" value="1"/>
</dbReference>
<comment type="caution">
    <text evidence="1">The sequence shown here is derived from an EMBL/GenBank/DDBJ whole genome shotgun (WGS) entry which is preliminary data.</text>
</comment>
<name>A0ABQ2ZBG1_9ACTN</name>
<reference evidence="2" key="1">
    <citation type="journal article" date="2019" name="Int. J. Syst. Evol. Microbiol.">
        <title>The Global Catalogue of Microorganisms (GCM) 10K type strain sequencing project: providing services to taxonomists for standard genome sequencing and annotation.</title>
        <authorList>
            <consortium name="The Broad Institute Genomics Platform"/>
            <consortium name="The Broad Institute Genome Sequencing Center for Infectious Disease"/>
            <person name="Wu L."/>
            <person name="Ma J."/>
        </authorList>
    </citation>
    <scope>NUCLEOTIDE SEQUENCE [LARGE SCALE GENOMIC DNA]</scope>
    <source>
        <strain evidence="2">JCM 4586</strain>
    </source>
</reference>
<accession>A0ABQ2ZBG1</accession>
<evidence type="ECO:0000313" key="1">
    <source>
        <dbReference type="EMBL" id="GGY08397.1"/>
    </source>
</evidence>
<organism evidence="1 2">
    <name type="scientific">Streptomyces hiroshimensis</name>
    <dbReference type="NCBI Taxonomy" id="66424"/>
    <lineage>
        <taxon>Bacteria</taxon>
        <taxon>Bacillati</taxon>
        <taxon>Actinomycetota</taxon>
        <taxon>Actinomycetes</taxon>
        <taxon>Kitasatosporales</taxon>
        <taxon>Streptomycetaceae</taxon>
        <taxon>Streptomyces</taxon>
    </lineage>
</organism>
<evidence type="ECO:0000313" key="2">
    <source>
        <dbReference type="Proteomes" id="UP000659223"/>
    </source>
</evidence>
<protein>
    <recommendedName>
        <fullName evidence="3">DUF393 domain-containing protein</fullName>
    </recommendedName>
</protein>
<keyword evidence="2" id="KW-1185">Reference proteome</keyword>